<keyword evidence="10" id="KW-1185">Reference proteome</keyword>
<evidence type="ECO:0000313" key="10">
    <source>
        <dbReference type="Proteomes" id="UP000179807"/>
    </source>
</evidence>
<dbReference type="Proteomes" id="UP000179807">
    <property type="component" value="Unassembled WGS sequence"/>
</dbReference>
<dbReference type="Gene3D" id="1.10.510.10">
    <property type="entry name" value="Transferase(Phosphotransferase) domain 1"/>
    <property type="match status" value="1"/>
</dbReference>
<dbReference type="AlphaFoldDB" id="A0A1J4JIC4"/>
<sequence>MSENSPTIFTFPSIPVDSLGFDNVNGDLIVSSNQVIENPNGQKYQIITKLGAGQFGQVFHVVDISNPEETPPPSFAMKITKSHPRYRQQANREVQFLNHVQTKTTESEQAHISKLVDSFVYHNHVCIIIEMLSFNLYEVIVKRNHRGLPLFLIQNVVRDLLEVLCGLKRIGIIHSDIKPENILLADGFSPSVKMIDFGSSRFNNQPCSFYIQSRYYRAPEVVLNIPHSFSIDIWSLGCVAFELFTAVPLFAGQNEIHLLQIIVEFMGQFPSNIVNSSPRRQELFLPDGKLKSEEQICQEKGTQVVKFRRYFEYPTIDAIILNYSLGKGNTSEEQRKERRRRLLLIDFLKGMLNLDQDLRLTPEQALQHPFVTEDFTQ</sequence>
<keyword evidence="4 9" id="KW-0418">Kinase</keyword>
<protein>
    <submittedName>
        <fullName evidence="9">CMGC family protein kinase</fullName>
    </submittedName>
</protein>
<dbReference type="Gene3D" id="3.30.200.20">
    <property type="entry name" value="Phosphorylase Kinase, domain 1"/>
    <property type="match status" value="1"/>
</dbReference>
<dbReference type="GO" id="GO:0005524">
    <property type="term" value="F:ATP binding"/>
    <property type="evidence" value="ECO:0007669"/>
    <property type="project" value="UniProtKB-UniRule"/>
</dbReference>
<dbReference type="RefSeq" id="XP_068350414.1">
    <property type="nucleotide sequence ID" value="XM_068494928.1"/>
</dbReference>
<gene>
    <name evidence="9" type="ORF">TRFO_09558</name>
</gene>
<dbReference type="InterPro" id="IPR011009">
    <property type="entry name" value="Kinase-like_dom_sf"/>
</dbReference>
<dbReference type="OrthoDB" id="9332038at2759"/>
<keyword evidence="1 7" id="KW-0723">Serine/threonine-protein kinase</keyword>
<dbReference type="GO" id="GO:0004713">
    <property type="term" value="F:protein tyrosine kinase activity"/>
    <property type="evidence" value="ECO:0007669"/>
    <property type="project" value="TreeGrafter"/>
</dbReference>
<evidence type="ECO:0000256" key="1">
    <source>
        <dbReference type="ARBA" id="ARBA00022527"/>
    </source>
</evidence>
<dbReference type="Pfam" id="PF00069">
    <property type="entry name" value="Pkinase"/>
    <property type="match status" value="1"/>
</dbReference>
<accession>A0A1J4JIC4</accession>
<dbReference type="PANTHER" id="PTHR24058">
    <property type="entry name" value="DUAL SPECIFICITY PROTEIN KINASE"/>
    <property type="match status" value="1"/>
</dbReference>
<proteinExistence type="inferred from homology"/>
<evidence type="ECO:0000259" key="8">
    <source>
        <dbReference type="PROSITE" id="PS50011"/>
    </source>
</evidence>
<dbReference type="GO" id="GO:0005737">
    <property type="term" value="C:cytoplasm"/>
    <property type="evidence" value="ECO:0007669"/>
    <property type="project" value="TreeGrafter"/>
</dbReference>
<feature type="domain" description="Protein kinase" evidence="8">
    <location>
        <begin position="44"/>
        <end position="371"/>
    </location>
</feature>
<evidence type="ECO:0000256" key="2">
    <source>
        <dbReference type="ARBA" id="ARBA00022679"/>
    </source>
</evidence>
<dbReference type="SMART" id="SM00220">
    <property type="entry name" value="S_TKc"/>
    <property type="match status" value="1"/>
</dbReference>
<evidence type="ECO:0000313" key="9">
    <source>
        <dbReference type="EMBL" id="OHS97277.1"/>
    </source>
</evidence>
<comment type="caution">
    <text evidence="9">The sequence shown here is derived from an EMBL/GenBank/DDBJ whole genome shotgun (WGS) entry which is preliminary data.</text>
</comment>
<name>A0A1J4JIC4_9EUKA</name>
<evidence type="ECO:0000256" key="5">
    <source>
        <dbReference type="ARBA" id="ARBA00022840"/>
    </source>
</evidence>
<dbReference type="GO" id="GO:0004674">
    <property type="term" value="F:protein serine/threonine kinase activity"/>
    <property type="evidence" value="ECO:0007669"/>
    <property type="project" value="UniProtKB-KW"/>
</dbReference>
<dbReference type="PROSITE" id="PS00107">
    <property type="entry name" value="PROTEIN_KINASE_ATP"/>
    <property type="match status" value="1"/>
</dbReference>
<feature type="binding site" evidence="6">
    <location>
        <position position="78"/>
    </location>
    <ligand>
        <name>ATP</name>
        <dbReference type="ChEBI" id="CHEBI:30616"/>
    </ligand>
</feature>
<reference evidence="9" key="1">
    <citation type="submission" date="2016-10" db="EMBL/GenBank/DDBJ databases">
        <authorList>
            <person name="Benchimol M."/>
            <person name="Almeida L.G."/>
            <person name="Vasconcelos A.T."/>
            <person name="Perreira-Neves A."/>
            <person name="Rosa I.A."/>
            <person name="Tasca T."/>
            <person name="Bogo M.R."/>
            <person name="de Souza W."/>
        </authorList>
    </citation>
    <scope>NUCLEOTIDE SEQUENCE [LARGE SCALE GENOMIC DNA]</scope>
    <source>
        <strain evidence="9">K</strain>
    </source>
</reference>
<evidence type="ECO:0000256" key="3">
    <source>
        <dbReference type="ARBA" id="ARBA00022741"/>
    </source>
</evidence>
<evidence type="ECO:0000256" key="4">
    <source>
        <dbReference type="ARBA" id="ARBA00022777"/>
    </source>
</evidence>
<evidence type="ECO:0000256" key="7">
    <source>
        <dbReference type="RuleBase" id="RU000304"/>
    </source>
</evidence>
<dbReference type="InterPro" id="IPR017441">
    <property type="entry name" value="Protein_kinase_ATP_BS"/>
</dbReference>
<dbReference type="PROSITE" id="PS50011">
    <property type="entry name" value="PROTEIN_KINASE_DOM"/>
    <property type="match status" value="1"/>
</dbReference>
<keyword evidence="3 6" id="KW-0547">Nucleotide-binding</keyword>
<dbReference type="PANTHER" id="PTHR24058:SF17">
    <property type="entry name" value="HOMEODOMAIN INTERACTING PROTEIN KINASE, ISOFORM D"/>
    <property type="match status" value="1"/>
</dbReference>
<dbReference type="GeneID" id="94829632"/>
<dbReference type="InterPro" id="IPR050494">
    <property type="entry name" value="Ser_Thr_dual-spec_kinase"/>
</dbReference>
<dbReference type="InterPro" id="IPR000719">
    <property type="entry name" value="Prot_kinase_dom"/>
</dbReference>
<keyword evidence="2" id="KW-0808">Transferase</keyword>
<dbReference type="PROSITE" id="PS00108">
    <property type="entry name" value="PROTEIN_KINASE_ST"/>
    <property type="match status" value="1"/>
</dbReference>
<dbReference type="SUPFAM" id="SSF56112">
    <property type="entry name" value="Protein kinase-like (PK-like)"/>
    <property type="match status" value="1"/>
</dbReference>
<dbReference type="InterPro" id="IPR008271">
    <property type="entry name" value="Ser/Thr_kinase_AS"/>
</dbReference>
<keyword evidence="5 6" id="KW-0067">ATP-binding</keyword>
<comment type="similarity">
    <text evidence="7">Belongs to the protein kinase superfamily.</text>
</comment>
<dbReference type="VEuPathDB" id="TrichDB:TRFO_09558"/>
<organism evidence="9 10">
    <name type="scientific">Tritrichomonas foetus</name>
    <dbReference type="NCBI Taxonomy" id="1144522"/>
    <lineage>
        <taxon>Eukaryota</taxon>
        <taxon>Metamonada</taxon>
        <taxon>Parabasalia</taxon>
        <taxon>Tritrichomonadida</taxon>
        <taxon>Tritrichomonadidae</taxon>
        <taxon>Tritrichomonas</taxon>
    </lineage>
</organism>
<evidence type="ECO:0000256" key="6">
    <source>
        <dbReference type="PROSITE-ProRule" id="PRU10141"/>
    </source>
</evidence>
<dbReference type="EMBL" id="MLAK01001126">
    <property type="protein sequence ID" value="OHS97277.1"/>
    <property type="molecule type" value="Genomic_DNA"/>
</dbReference>